<dbReference type="PATRIC" id="fig|230361.4.peg.991"/>
<dbReference type="Gene3D" id="3.20.20.210">
    <property type="match status" value="1"/>
</dbReference>
<comment type="cofactor">
    <cofactor evidence="1">
        <name>Zn(2+)</name>
        <dbReference type="ChEBI" id="CHEBI:29105"/>
    </cofactor>
</comment>
<keyword evidence="6" id="KW-1185">Reference proteome</keyword>
<dbReference type="AlphaFoldDB" id="A0A0U2L4V2"/>
<gene>
    <name evidence="5" type="primary">metE</name>
    <name evidence="5" type="ORF">sm9_0961</name>
</gene>
<dbReference type="EMBL" id="CP011266">
    <property type="protein sequence ID" value="ALT68750.1"/>
    <property type="molecule type" value="Genomic_DNA"/>
</dbReference>
<dbReference type="GeneID" id="26735932"/>
<name>A0A0U2L4V2_9EURY</name>
<evidence type="ECO:0000313" key="5">
    <source>
        <dbReference type="EMBL" id="ALT68750.1"/>
    </source>
</evidence>
<evidence type="ECO:0000256" key="3">
    <source>
        <dbReference type="ARBA" id="ARBA00022833"/>
    </source>
</evidence>
<evidence type="ECO:0000256" key="2">
    <source>
        <dbReference type="ARBA" id="ARBA00022723"/>
    </source>
</evidence>
<evidence type="ECO:0000256" key="1">
    <source>
        <dbReference type="ARBA" id="ARBA00001947"/>
    </source>
</evidence>
<keyword evidence="2" id="KW-0479">Metal-binding</keyword>
<dbReference type="GO" id="GO:0009086">
    <property type="term" value="P:methionine biosynthetic process"/>
    <property type="evidence" value="ECO:0007669"/>
    <property type="project" value="InterPro"/>
</dbReference>
<accession>A0A0U2L4V2</accession>
<dbReference type="InterPro" id="IPR038071">
    <property type="entry name" value="UROD/MetE-like_sf"/>
</dbReference>
<feature type="domain" description="Cobalamin-independent methionine synthase MetE C-terminal/archaeal" evidence="4">
    <location>
        <begin position="3"/>
        <end position="309"/>
    </location>
</feature>
<dbReference type="SUPFAM" id="SSF51726">
    <property type="entry name" value="UROD/MetE-like"/>
    <property type="match status" value="1"/>
</dbReference>
<dbReference type="RefSeq" id="WP_058739044.1">
    <property type="nucleotide sequence ID" value="NZ_CP011266.1"/>
</dbReference>
<dbReference type="Pfam" id="PF01717">
    <property type="entry name" value="Meth_synt_2"/>
    <property type="match status" value="1"/>
</dbReference>
<dbReference type="PANTHER" id="PTHR30519">
    <property type="entry name" value="5-METHYLTETRAHYDROPTEROYLTRIGLUTAMATE--HOMOCYSTEINE METHYLTRANSFERASE"/>
    <property type="match status" value="1"/>
</dbReference>
<dbReference type="GO" id="GO:0008270">
    <property type="term" value="F:zinc ion binding"/>
    <property type="evidence" value="ECO:0007669"/>
    <property type="project" value="InterPro"/>
</dbReference>
<dbReference type="Proteomes" id="UP000067738">
    <property type="component" value="Chromosome"/>
</dbReference>
<sequence>MRSTVVGSYPVELKEASGFKDKLLKSVGAYDPFKDSIKQAVFSQLDAGVDIISDGQVRGDMVSSFSKFIPGFKIEDGNTFIVSKIRNPTGEISVKDLLYAKNLIKEYYNGNIPEGKGIKGIVTGPSTIIHSSRITSFYKEKDDAIIDLAHSLKKEVDAIENKVKPVYIQVDEPFLSTGMVNMKVAREAIEILHENLSIPLAMHVCGTLQDAYKDLSKFNVEILDFEFAGNNVNLDILEKNISLFKGKKIGFGCIDSSKNEVDSEQETEELILKGIDIVGEDNILLDPDCGLRRAPMDVAFKKLKLMNDIKNHYM</sequence>
<proteinExistence type="predicted"/>
<organism evidence="5 6">
    <name type="scientific">Methanobrevibacter millerae</name>
    <dbReference type="NCBI Taxonomy" id="230361"/>
    <lineage>
        <taxon>Archaea</taxon>
        <taxon>Methanobacteriati</taxon>
        <taxon>Methanobacteriota</taxon>
        <taxon>Methanomada group</taxon>
        <taxon>Methanobacteria</taxon>
        <taxon>Methanobacteriales</taxon>
        <taxon>Methanobacteriaceae</taxon>
        <taxon>Methanobrevibacter</taxon>
    </lineage>
</organism>
<reference evidence="5 6" key="1">
    <citation type="submission" date="2015-04" db="EMBL/GenBank/DDBJ databases">
        <title>The complete genome sequence of the rumen methanogen Methanobrevibacter millerae SM9.</title>
        <authorList>
            <person name="Leahy S.C."/>
            <person name="Kelly W.J."/>
            <person name="Pacheco D.M."/>
            <person name="Li D."/>
            <person name="Altermann E."/>
            <person name="Attwood G.T."/>
        </authorList>
    </citation>
    <scope>NUCLEOTIDE SEQUENCE [LARGE SCALE GENOMIC DNA]</scope>
    <source>
        <strain evidence="5 6">SM9</strain>
    </source>
</reference>
<dbReference type="NCBIfam" id="NF002119">
    <property type="entry name" value="PRK00957.1"/>
    <property type="match status" value="1"/>
</dbReference>
<dbReference type="OrthoDB" id="17656at2157"/>
<dbReference type="KEGG" id="mmil:sm9_0961"/>
<dbReference type="CDD" id="cd03311">
    <property type="entry name" value="CIMS_C_terminal_like"/>
    <property type="match status" value="1"/>
</dbReference>
<keyword evidence="3" id="KW-0862">Zinc</keyword>
<dbReference type="InterPro" id="IPR002629">
    <property type="entry name" value="Met_Synth_C/arc"/>
</dbReference>
<evidence type="ECO:0000313" key="6">
    <source>
        <dbReference type="Proteomes" id="UP000067738"/>
    </source>
</evidence>
<dbReference type="GO" id="GO:0003871">
    <property type="term" value="F:5-methyltetrahydropteroyltriglutamate-homocysteine S-methyltransferase activity"/>
    <property type="evidence" value="ECO:0007669"/>
    <property type="project" value="InterPro"/>
</dbReference>
<protein>
    <submittedName>
        <fullName evidence="5">Methionine synthase MetE</fullName>
    </submittedName>
</protein>
<evidence type="ECO:0000259" key="4">
    <source>
        <dbReference type="Pfam" id="PF01717"/>
    </source>
</evidence>